<gene>
    <name evidence="2" type="ORF">OM076_09940</name>
</gene>
<protein>
    <recommendedName>
        <fullName evidence="4">Ig-like domain-containing protein</fullName>
    </recommendedName>
</protein>
<organism evidence="2 3">
    <name type="scientific">Solirubrobacter ginsenosidimutans</name>
    <dbReference type="NCBI Taxonomy" id="490573"/>
    <lineage>
        <taxon>Bacteria</taxon>
        <taxon>Bacillati</taxon>
        <taxon>Actinomycetota</taxon>
        <taxon>Thermoleophilia</taxon>
        <taxon>Solirubrobacterales</taxon>
        <taxon>Solirubrobacteraceae</taxon>
        <taxon>Solirubrobacter</taxon>
    </lineage>
</organism>
<feature type="chain" id="PRO_5040982334" description="Ig-like domain-containing protein" evidence="1">
    <location>
        <begin position="25"/>
        <end position="131"/>
    </location>
</feature>
<sequence>MHITKIIATSAVLLGAFGASSASASSAVRAHTPTGNINCVARNYGGPGWSLTCSADDPGRTMSISTRGDAYSTHYRPVARGRGRTLYYGGTYQLGPYRCDSSSSGLSCSYVPSWASHRVGFWISREDAYAF</sequence>
<name>A0A9X3MQH0_9ACTN</name>
<dbReference type="EMBL" id="JAPDOD010000006">
    <property type="protein sequence ID" value="MDA0160584.1"/>
    <property type="molecule type" value="Genomic_DNA"/>
</dbReference>
<proteinExistence type="predicted"/>
<evidence type="ECO:0008006" key="4">
    <source>
        <dbReference type="Google" id="ProtNLM"/>
    </source>
</evidence>
<dbReference type="AlphaFoldDB" id="A0A9X3MQH0"/>
<keyword evidence="1" id="KW-0732">Signal</keyword>
<dbReference type="RefSeq" id="WP_270039509.1">
    <property type="nucleotide sequence ID" value="NZ_JAPDOD010000006.1"/>
</dbReference>
<dbReference type="Proteomes" id="UP001149140">
    <property type="component" value="Unassembled WGS sequence"/>
</dbReference>
<reference evidence="2" key="1">
    <citation type="submission" date="2022-10" db="EMBL/GenBank/DDBJ databases">
        <title>The WGS of Solirubrobacter ginsenosidimutans DSM 21036.</title>
        <authorList>
            <person name="Jiang Z."/>
        </authorList>
    </citation>
    <scope>NUCLEOTIDE SEQUENCE</scope>
    <source>
        <strain evidence="2">DSM 21036</strain>
    </source>
</reference>
<accession>A0A9X3MQH0</accession>
<feature type="signal peptide" evidence="1">
    <location>
        <begin position="1"/>
        <end position="24"/>
    </location>
</feature>
<evidence type="ECO:0000256" key="1">
    <source>
        <dbReference type="SAM" id="SignalP"/>
    </source>
</evidence>
<comment type="caution">
    <text evidence="2">The sequence shown here is derived from an EMBL/GenBank/DDBJ whole genome shotgun (WGS) entry which is preliminary data.</text>
</comment>
<evidence type="ECO:0000313" key="3">
    <source>
        <dbReference type="Proteomes" id="UP001149140"/>
    </source>
</evidence>
<evidence type="ECO:0000313" key="2">
    <source>
        <dbReference type="EMBL" id="MDA0160584.1"/>
    </source>
</evidence>
<keyword evidence="3" id="KW-1185">Reference proteome</keyword>